<name>A0A399E2L5_9DEIN</name>
<dbReference type="EMBL" id="QWKX01000024">
    <property type="protein sequence ID" value="RIH77619.1"/>
    <property type="molecule type" value="Genomic_DNA"/>
</dbReference>
<dbReference type="InterPro" id="IPR021857">
    <property type="entry name" value="DUF3467"/>
</dbReference>
<sequence length="97" mass="10871">MSEVSQVPELRVDIDRETALGKYANFAIFSHQKNEFYLDFALMQPGGQPNQVVAVVTSRIITSPQHAKALLRSLAENIQRYEETYGVIPEAMDTSKA</sequence>
<dbReference type="RefSeq" id="WP_013013432.1">
    <property type="nucleotide sequence ID" value="NZ_JBHSXZ010000049.1"/>
</dbReference>
<gene>
    <name evidence="1" type="ORF">Mcate_01240</name>
</gene>
<dbReference type="Proteomes" id="UP000266089">
    <property type="component" value="Unassembled WGS sequence"/>
</dbReference>
<dbReference type="AlphaFoldDB" id="A0A399E2L5"/>
<evidence type="ECO:0000313" key="2">
    <source>
        <dbReference type="Proteomes" id="UP000266089"/>
    </source>
</evidence>
<dbReference type="Pfam" id="PF11950">
    <property type="entry name" value="DUF3467"/>
    <property type="match status" value="1"/>
</dbReference>
<protein>
    <recommendedName>
        <fullName evidence="3">DUF3467 domain-containing protein</fullName>
    </recommendedName>
</protein>
<evidence type="ECO:0000313" key="1">
    <source>
        <dbReference type="EMBL" id="RIH77619.1"/>
    </source>
</evidence>
<accession>A0A399E2L5</accession>
<proteinExistence type="predicted"/>
<comment type="caution">
    <text evidence="1">The sequence shown here is derived from an EMBL/GenBank/DDBJ whole genome shotgun (WGS) entry which is preliminary data.</text>
</comment>
<dbReference type="OrthoDB" id="9813817at2"/>
<evidence type="ECO:0008006" key="3">
    <source>
        <dbReference type="Google" id="ProtNLM"/>
    </source>
</evidence>
<organism evidence="1 2">
    <name type="scientific">Meiothermus taiwanensis</name>
    <dbReference type="NCBI Taxonomy" id="172827"/>
    <lineage>
        <taxon>Bacteria</taxon>
        <taxon>Thermotogati</taxon>
        <taxon>Deinococcota</taxon>
        <taxon>Deinococci</taxon>
        <taxon>Thermales</taxon>
        <taxon>Thermaceae</taxon>
        <taxon>Meiothermus</taxon>
    </lineage>
</organism>
<reference evidence="1 2" key="1">
    <citation type="submission" date="2018-08" db="EMBL/GenBank/DDBJ databases">
        <title>Meiothermus cateniformans JCM 15151 genome sequencing project.</title>
        <authorList>
            <person name="Da Costa M.S."/>
            <person name="Albuquerque L."/>
            <person name="Raposo P."/>
            <person name="Froufe H.J.C."/>
            <person name="Barroso C.S."/>
            <person name="Egas C."/>
        </authorList>
    </citation>
    <scope>NUCLEOTIDE SEQUENCE [LARGE SCALE GENOMIC DNA]</scope>
    <source>
        <strain evidence="1 2">JCM 15151</strain>
    </source>
</reference>